<dbReference type="AlphaFoldDB" id="H1XR02"/>
<keyword evidence="9 12" id="KW-0718">Serine biosynthesis</keyword>
<evidence type="ECO:0000256" key="9">
    <source>
        <dbReference type="ARBA" id="ARBA00023299"/>
    </source>
</evidence>
<dbReference type="GO" id="GO:0004648">
    <property type="term" value="F:O-phospho-L-serine:2-oxoglutarate aminotransferase activity"/>
    <property type="evidence" value="ECO:0007669"/>
    <property type="project" value="UniProtKB-UniRule"/>
</dbReference>
<dbReference type="NCBIfam" id="NF003764">
    <property type="entry name" value="PRK05355.1"/>
    <property type="match status" value="1"/>
</dbReference>
<evidence type="ECO:0000256" key="12">
    <source>
        <dbReference type="HAMAP-Rule" id="MF_00160"/>
    </source>
</evidence>
<dbReference type="PaxDb" id="880073-Calab_0451"/>
<dbReference type="InterPro" id="IPR015424">
    <property type="entry name" value="PyrdxlP-dep_Trfase"/>
</dbReference>
<dbReference type="InterPro" id="IPR015421">
    <property type="entry name" value="PyrdxlP-dep_Trfase_major"/>
</dbReference>
<feature type="binding site" evidence="12">
    <location>
        <begin position="248"/>
        <end position="249"/>
    </location>
    <ligand>
        <name>pyridoxal 5'-phosphate</name>
        <dbReference type="ChEBI" id="CHEBI:597326"/>
    </ligand>
</feature>
<sequence>MFYQVERGITMKEGRIYNFNPGPAALPLPVLEEVQKDLLNYKGEGISILEMSHRSKTFDGIIKDAERLLKEIMDIPQNYKVLFMQGGATLQFAAVPLNLIGEGQFAEYVNTGSWSKKAIQEAQKLGKKVNVVASSEDESFSYIPGDIKVSPNAAYLHITSNNTIFGTQFQQFPETGDVALIADMSSDIACRKIDVSKFALIYAGAQKNMGPSGVTVVIIREDLLEKSPDNIPTMTSYKIIGGKDSLYNTPPTFAVYIVKLVLEWMKAQGGLEKIEQINRQKAGLIYDALDQSSFYRGTARPDSRSLMNVTFRLPSEELEKKFVAEALENGMLGLKGHRSVGGIRASIYNAVPMEAVEKLVDFMKKFEKANS</sequence>
<dbReference type="PANTHER" id="PTHR43247:SF1">
    <property type="entry name" value="PHOSPHOSERINE AMINOTRANSFERASE"/>
    <property type="match status" value="1"/>
</dbReference>
<comment type="caution">
    <text evidence="12">Lacks conserved residue(s) required for the propagation of feature annotation.</text>
</comment>
<keyword evidence="4 12" id="KW-0032">Aminotransferase</keyword>
<feature type="binding site" evidence="12">
    <location>
        <position position="54"/>
    </location>
    <ligand>
        <name>L-glutamate</name>
        <dbReference type="ChEBI" id="CHEBI:29985"/>
    </ligand>
</feature>
<feature type="binding site" evidence="12">
    <location>
        <position position="206"/>
    </location>
    <ligand>
        <name>pyridoxal 5'-phosphate</name>
        <dbReference type="ChEBI" id="CHEBI:597326"/>
    </ligand>
</feature>
<dbReference type="InParanoid" id="H1XR02"/>
<dbReference type="GO" id="GO:0030170">
    <property type="term" value="F:pyridoxal phosphate binding"/>
    <property type="evidence" value="ECO:0007669"/>
    <property type="project" value="UniProtKB-UniRule"/>
</dbReference>
<dbReference type="GO" id="GO:0006564">
    <property type="term" value="P:L-serine biosynthetic process"/>
    <property type="evidence" value="ECO:0007669"/>
    <property type="project" value="UniProtKB-UniRule"/>
</dbReference>
<feature type="binding site" evidence="12">
    <location>
        <position position="183"/>
    </location>
    <ligand>
        <name>pyridoxal 5'-phosphate</name>
        <dbReference type="ChEBI" id="CHEBI:597326"/>
    </ligand>
</feature>
<comment type="similarity">
    <text evidence="3 12">Belongs to the class-V pyridoxal-phosphate-dependent aminotransferase family. SerC subfamily.</text>
</comment>
<evidence type="ECO:0000256" key="8">
    <source>
        <dbReference type="ARBA" id="ARBA00023096"/>
    </source>
</evidence>
<comment type="subcellular location">
    <subcellularLocation>
        <location evidence="12">Cytoplasm</location>
    </subcellularLocation>
</comment>
<feature type="binding site" evidence="12">
    <location>
        <position position="163"/>
    </location>
    <ligand>
        <name>pyridoxal 5'-phosphate</name>
        <dbReference type="ChEBI" id="CHEBI:597326"/>
    </ligand>
</feature>
<dbReference type="InterPro" id="IPR022278">
    <property type="entry name" value="Pser_aminoTfrase"/>
</dbReference>
<comment type="pathway">
    <text evidence="2 12">Amino-acid biosynthesis; L-serine biosynthesis; L-serine from 3-phospho-D-glycerate: step 2/3.</text>
</comment>
<keyword evidence="6 12" id="KW-0808">Transferase</keyword>
<evidence type="ECO:0000313" key="15">
    <source>
        <dbReference type="Proteomes" id="UP000004671"/>
    </source>
</evidence>
<dbReference type="EMBL" id="CM001402">
    <property type="protein sequence ID" value="EHO40096.1"/>
    <property type="molecule type" value="Genomic_DNA"/>
</dbReference>
<evidence type="ECO:0000313" key="14">
    <source>
        <dbReference type="EMBL" id="EHO40096.1"/>
    </source>
</evidence>
<feature type="binding site" evidence="12">
    <location>
        <position position="114"/>
    </location>
    <ligand>
        <name>pyridoxal 5'-phosphate</name>
        <dbReference type="ChEBI" id="CHEBI:597326"/>
    </ligand>
</feature>
<accession>H1XR02</accession>
<evidence type="ECO:0000259" key="13">
    <source>
        <dbReference type="Pfam" id="PF00266"/>
    </source>
</evidence>
<dbReference type="Gene3D" id="3.40.640.10">
    <property type="entry name" value="Type I PLP-dependent aspartate aminotransferase-like (Major domain)"/>
    <property type="match status" value="1"/>
</dbReference>
<feature type="domain" description="Aminotransferase class V" evidence="13">
    <location>
        <begin position="16"/>
        <end position="359"/>
    </location>
</feature>
<gene>
    <name evidence="12" type="primary">serC</name>
    <name evidence="14" type="ORF">Calab_0451</name>
</gene>
<evidence type="ECO:0000256" key="4">
    <source>
        <dbReference type="ARBA" id="ARBA00022576"/>
    </source>
</evidence>
<dbReference type="InterPro" id="IPR000192">
    <property type="entry name" value="Aminotrans_V_dom"/>
</dbReference>
<name>H1XR02_CALAY</name>
<dbReference type="InterPro" id="IPR015422">
    <property type="entry name" value="PyrdxlP-dep_Trfase_small"/>
</dbReference>
<evidence type="ECO:0000256" key="6">
    <source>
        <dbReference type="ARBA" id="ARBA00022679"/>
    </source>
</evidence>
<evidence type="ECO:0000256" key="10">
    <source>
        <dbReference type="ARBA" id="ARBA00047630"/>
    </source>
</evidence>
<dbReference type="FunFam" id="3.40.640.10:FF:000010">
    <property type="entry name" value="Phosphoserine aminotransferase"/>
    <property type="match status" value="1"/>
</dbReference>
<dbReference type="PIRSF" id="PIRSF000525">
    <property type="entry name" value="SerC"/>
    <property type="match status" value="1"/>
</dbReference>
<dbReference type="SUPFAM" id="SSF53383">
    <property type="entry name" value="PLP-dependent transferases"/>
    <property type="match status" value="1"/>
</dbReference>
<evidence type="ECO:0000256" key="3">
    <source>
        <dbReference type="ARBA" id="ARBA00006904"/>
    </source>
</evidence>
<dbReference type="Gene3D" id="3.90.1150.10">
    <property type="entry name" value="Aspartate Aminotransferase, domain 1"/>
    <property type="match status" value="1"/>
</dbReference>
<dbReference type="UniPathway" id="UPA00244">
    <property type="reaction ID" value="UER00311"/>
</dbReference>
<dbReference type="UniPathway" id="UPA00135">
    <property type="reaction ID" value="UER00197"/>
</dbReference>
<dbReference type="FunCoup" id="H1XR02">
    <property type="interactions" value="453"/>
</dbReference>
<protein>
    <recommendedName>
        <fullName evidence="12">Phosphoserine aminotransferase</fullName>
        <ecNumber evidence="12">2.6.1.52</ecNumber>
    </recommendedName>
    <alternativeName>
        <fullName evidence="12">Phosphohydroxythreonine aminotransferase</fullName>
        <shortName evidence="12">PSAT</shortName>
    </alternativeName>
</protein>
<dbReference type="EC" id="2.6.1.52" evidence="12"/>
<dbReference type="STRING" id="880073.Cabys_3267"/>
<comment type="pathway">
    <text evidence="1 12">Cofactor biosynthesis; pyridoxine 5'-phosphate biosynthesis; pyridoxine 5'-phosphate from D-erythrose 4-phosphate: step 3/5.</text>
</comment>
<comment type="catalytic activity">
    <reaction evidence="11 12">
        <text>O-phospho-L-serine + 2-oxoglutarate = 3-phosphooxypyruvate + L-glutamate</text>
        <dbReference type="Rhea" id="RHEA:14329"/>
        <dbReference type="ChEBI" id="CHEBI:16810"/>
        <dbReference type="ChEBI" id="CHEBI:18110"/>
        <dbReference type="ChEBI" id="CHEBI:29985"/>
        <dbReference type="ChEBI" id="CHEBI:57524"/>
        <dbReference type="EC" id="2.6.1.52"/>
    </reaction>
</comment>
<evidence type="ECO:0000256" key="1">
    <source>
        <dbReference type="ARBA" id="ARBA00004915"/>
    </source>
</evidence>
<evidence type="ECO:0000256" key="2">
    <source>
        <dbReference type="ARBA" id="ARBA00005099"/>
    </source>
</evidence>
<comment type="catalytic activity">
    <reaction evidence="10 12">
        <text>4-(phosphooxy)-L-threonine + 2-oxoglutarate = (R)-3-hydroxy-2-oxo-4-phosphooxybutanoate + L-glutamate</text>
        <dbReference type="Rhea" id="RHEA:16573"/>
        <dbReference type="ChEBI" id="CHEBI:16810"/>
        <dbReference type="ChEBI" id="CHEBI:29985"/>
        <dbReference type="ChEBI" id="CHEBI:58452"/>
        <dbReference type="ChEBI" id="CHEBI:58538"/>
        <dbReference type="EC" id="2.6.1.52"/>
    </reaction>
</comment>
<comment type="cofactor">
    <cofactor evidence="12">
        <name>pyridoxal 5'-phosphate</name>
        <dbReference type="ChEBI" id="CHEBI:597326"/>
    </cofactor>
    <text evidence="12">Binds 1 pyridoxal phosphate per subunit.</text>
</comment>
<keyword evidence="5 12" id="KW-0028">Amino-acid biosynthesis</keyword>
<dbReference type="PANTHER" id="PTHR43247">
    <property type="entry name" value="PHOSPHOSERINE AMINOTRANSFERASE"/>
    <property type="match status" value="1"/>
</dbReference>
<keyword evidence="8 12" id="KW-0664">Pyridoxine biosynthesis</keyword>
<keyword evidence="15" id="KW-1185">Reference proteome</keyword>
<evidence type="ECO:0000256" key="7">
    <source>
        <dbReference type="ARBA" id="ARBA00022898"/>
    </source>
</evidence>
<dbReference type="eggNOG" id="COG1932">
    <property type="taxonomic scope" value="Bacteria"/>
</dbReference>
<dbReference type="FunFam" id="3.90.1150.10:FF:000006">
    <property type="entry name" value="Phosphoserine aminotransferase"/>
    <property type="match status" value="1"/>
</dbReference>
<keyword evidence="12" id="KW-0963">Cytoplasm</keyword>
<dbReference type="HOGENOM" id="CLU_034866_0_2_0"/>
<dbReference type="Pfam" id="PF00266">
    <property type="entry name" value="Aminotran_5"/>
    <property type="match status" value="1"/>
</dbReference>
<proteinExistence type="inferred from homology"/>
<evidence type="ECO:0000256" key="5">
    <source>
        <dbReference type="ARBA" id="ARBA00022605"/>
    </source>
</evidence>
<keyword evidence="7 12" id="KW-0663">Pyridoxal phosphate</keyword>
<dbReference type="Proteomes" id="UP000004671">
    <property type="component" value="Chromosome"/>
</dbReference>
<dbReference type="HAMAP" id="MF_00160">
    <property type="entry name" value="SerC_aminotrans_5"/>
    <property type="match status" value="1"/>
</dbReference>
<dbReference type="CDD" id="cd00611">
    <property type="entry name" value="PSAT_like"/>
    <property type="match status" value="1"/>
</dbReference>
<dbReference type="NCBIfam" id="TIGR01364">
    <property type="entry name" value="serC_1"/>
    <property type="match status" value="1"/>
</dbReference>
<comment type="function">
    <text evidence="12">Catalyzes the reversible conversion of 3-phosphohydroxypyruvate to phosphoserine and of 3-hydroxy-2-oxo-4-phosphonooxybutanoate to phosphohydroxythreonine.</text>
</comment>
<feature type="modified residue" description="N6-(pyridoxal phosphate)lysine" evidence="12">
    <location>
        <position position="207"/>
    </location>
</feature>
<reference evidence="14 15" key="1">
    <citation type="submission" date="2011-09" db="EMBL/GenBank/DDBJ databases">
        <title>The permanent draft genome of Caldithrix abyssi DSM 13497.</title>
        <authorList>
            <consortium name="US DOE Joint Genome Institute (JGI-PGF)"/>
            <person name="Lucas S."/>
            <person name="Han J."/>
            <person name="Lapidus A."/>
            <person name="Bruce D."/>
            <person name="Goodwin L."/>
            <person name="Pitluck S."/>
            <person name="Peters L."/>
            <person name="Kyrpides N."/>
            <person name="Mavromatis K."/>
            <person name="Ivanova N."/>
            <person name="Mikhailova N."/>
            <person name="Chertkov O."/>
            <person name="Detter J.C."/>
            <person name="Tapia R."/>
            <person name="Han C."/>
            <person name="Land M."/>
            <person name="Hauser L."/>
            <person name="Markowitz V."/>
            <person name="Cheng J.-F."/>
            <person name="Hugenholtz P."/>
            <person name="Woyke T."/>
            <person name="Wu D."/>
            <person name="Spring S."/>
            <person name="Brambilla E."/>
            <person name="Klenk H.-P."/>
            <person name="Eisen J.A."/>
        </authorList>
    </citation>
    <scope>NUCLEOTIDE SEQUENCE [LARGE SCALE GENOMIC DNA]</scope>
    <source>
        <strain evidence="14 15">DSM 13497</strain>
    </source>
</reference>
<dbReference type="GO" id="GO:0008615">
    <property type="term" value="P:pyridoxine biosynthetic process"/>
    <property type="evidence" value="ECO:0007669"/>
    <property type="project" value="UniProtKB-UniRule"/>
</dbReference>
<organism evidence="14 15">
    <name type="scientific">Caldithrix abyssi DSM 13497</name>
    <dbReference type="NCBI Taxonomy" id="880073"/>
    <lineage>
        <taxon>Bacteria</taxon>
        <taxon>Pseudomonadati</taxon>
        <taxon>Calditrichota</taxon>
        <taxon>Calditrichia</taxon>
        <taxon>Calditrichales</taxon>
        <taxon>Calditrichaceae</taxon>
        <taxon>Caldithrix</taxon>
    </lineage>
</organism>
<evidence type="ECO:0000256" key="11">
    <source>
        <dbReference type="ARBA" id="ARBA00049007"/>
    </source>
</evidence>
<feature type="binding site" evidence="12">
    <location>
        <begin position="88"/>
        <end position="89"/>
    </location>
    <ligand>
        <name>pyridoxal 5'-phosphate</name>
        <dbReference type="ChEBI" id="CHEBI:597326"/>
    </ligand>
</feature>
<comment type="subunit">
    <text evidence="12">Homodimer.</text>
</comment>
<dbReference type="GO" id="GO:0005737">
    <property type="term" value="C:cytoplasm"/>
    <property type="evidence" value="ECO:0007669"/>
    <property type="project" value="UniProtKB-SubCell"/>
</dbReference>